<reference evidence="1" key="3">
    <citation type="submission" date="2023-01" db="EMBL/GenBank/DDBJ databases">
        <authorList>
            <person name="Sun Q."/>
            <person name="Evtushenko L."/>
        </authorList>
    </citation>
    <scope>NUCLEOTIDE SEQUENCE</scope>
    <source>
        <strain evidence="1">VKM B-1606</strain>
    </source>
</reference>
<evidence type="ECO:0000313" key="4">
    <source>
        <dbReference type="Proteomes" id="UP001143400"/>
    </source>
</evidence>
<dbReference type="EMBL" id="JAFBCY010000001">
    <property type="protein sequence ID" value="MBM7850683.1"/>
    <property type="molecule type" value="Genomic_DNA"/>
</dbReference>
<sequence length="165" mass="17991">MTRENLRRAVRLGVAAGGLAALGLSGCATRPERTPENSGMATCRAEDMVYCKELAGYTHRSLGPAQIEYIAPDGKLYLWVNDRITKGYWEIGHGLGTFMCYNYGGPSNCKLLSVERRKKDESVPGDPLRLAERPTAPLALEFFDSRTIVQLVAEVDGAKPTAAGR</sequence>
<evidence type="ECO:0000313" key="2">
    <source>
        <dbReference type="EMBL" id="MBM7850683.1"/>
    </source>
</evidence>
<accession>A0A9W6MS66</accession>
<gene>
    <name evidence="1" type="ORF">GCM10008170_19970</name>
    <name evidence="2" type="ORF">JOD31_000895</name>
</gene>
<reference evidence="2 3" key="2">
    <citation type="submission" date="2021-01" db="EMBL/GenBank/DDBJ databases">
        <title>Genomic Encyclopedia of Type Strains, Phase IV (KMG-IV): sequencing the most valuable type-strain genomes for metagenomic binning, comparative biology and taxonomic classification.</title>
        <authorList>
            <person name="Goeker M."/>
        </authorList>
    </citation>
    <scope>NUCLEOTIDE SEQUENCE [LARGE SCALE GENOMIC DNA]</scope>
    <source>
        <strain evidence="2 3">DSM 6130</strain>
    </source>
</reference>
<keyword evidence="3" id="KW-1185">Reference proteome</keyword>
<evidence type="ECO:0000313" key="3">
    <source>
        <dbReference type="Proteomes" id="UP000758856"/>
    </source>
</evidence>
<name>A0A9W6MS66_9HYPH</name>
<dbReference type="Proteomes" id="UP001143400">
    <property type="component" value="Unassembled WGS sequence"/>
</dbReference>
<evidence type="ECO:0000313" key="1">
    <source>
        <dbReference type="EMBL" id="GLK55978.1"/>
    </source>
</evidence>
<dbReference type="EMBL" id="BSFF01000002">
    <property type="protein sequence ID" value="GLK55978.1"/>
    <property type="molecule type" value="Genomic_DNA"/>
</dbReference>
<proteinExistence type="predicted"/>
<dbReference type="PROSITE" id="PS51257">
    <property type="entry name" value="PROKAR_LIPOPROTEIN"/>
    <property type="match status" value="1"/>
</dbReference>
<dbReference type="Proteomes" id="UP000758856">
    <property type="component" value="Unassembled WGS sequence"/>
</dbReference>
<reference evidence="1" key="1">
    <citation type="journal article" date="2014" name="Int. J. Syst. Evol. Microbiol.">
        <title>Complete genome sequence of Corynebacterium casei LMG S-19264T (=DSM 44701T), isolated from a smear-ripened cheese.</title>
        <authorList>
            <consortium name="US DOE Joint Genome Institute (JGI-PGF)"/>
            <person name="Walter F."/>
            <person name="Albersmeier A."/>
            <person name="Kalinowski J."/>
            <person name="Ruckert C."/>
        </authorList>
    </citation>
    <scope>NUCLEOTIDE SEQUENCE</scope>
    <source>
        <strain evidence="1">VKM B-1606</strain>
    </source>
</reference>
<comment type="caution">
    <text evidence="1">The sequence shown here is derived from an EMBL/GenBank/DDBJ whole genome shotgun (WGS) entry which is preliminary data.</text>
</comment>
<organism evidence="1 4">
    <name type="scientific">Methylopila capsulata</name>
    <dbReference type="NCBI Taxonomy" id="61654"/>
    <lineage>
        <taxon>Bacteria</taxon>
        <taxon>Pseudomonadati</taxon>
        <taxon>Pseudomonadota</taxon>
        <taxon>Alphaproteobacteria</taxon>
        <taxon>Hyphomicrobiales</taxon>
        <taxon>Methylopilaceae</taxon>
        <taxon>Methylopila</taxon>
    </lineage>
</organism>
<evidence type="ECO:0008006" key="5">
    <source>
        <dbReference type="Google" id="ProtNLM"/>
    </source>
</evidence>
<dbReference type="AlphaFoldDB" id="A0A9W6MS66"/>
<protein>
    <recommendedName>
        <fullName evidence="5">Lipoprotein</fullName>
    </recommendedName>
</protein>
<dbReference type="RefSeq" id="WP_204949079.1">
    <property type="nucleotide sequence ID" value="NZ_BSFF01000002.1"/>
</dbReference>